<dbReference type="Pfam" id="PF03816">
    <property type="entry name" value="LytR_cpsA_psr"/>
    <property type="match status" value="1"/>
</dbReference>
<dbReference type="PANTHER" id="PTHR33392:SF6">
    <property type="entry name" value="POLYISOPRENYL-TEICHOIC ACID--PEPTIDOGLYCAN TEICHOIC ACID TRANSFERASE TAGU"/>
    <property type="match status" value="1"/>
</dbReference>
<dbReference type="PANTHER" id="PTHR33392">
    <property type="entry name" value="POLYISOPRENYL-TEICHOIC ACID--PEPTIDOGLYCAN TEICHOIC ACID TRANSFERASE TAGU"/>
    <property type="match status" value="1"/>
</dbReference>
<evidence type="ECO:0000313" key="6">
    <source>
        <dbReference type="Proteomes" id="UP000434554"/>
    </source>
</evidence>
<feature type="region of interest" description="Disordered" evidence="2">
    <location>
        <begin position="333"/>
        <end position="356"/>
    </location>
</feature>
<evidence type="ECO:0000259" key="4">
    <source>
        <dbReference type="Pfam" id="PF03816"/>
    </source>
</evidence>
<reference evidence="5 6" key="1">
    <citation type="submission" date="2019-09" db="EMBL/GenBank/DDBJ databases">
        <title>Draft genome sequence of 3 type strains from the CCUG.</title>
        <authorList>
            <person name="Pineiro-Iglesias B."/>
            <person name="Tunovic T."/>
            <person name="Unosson C."/>
            <person name="Inganas E."/>
            <person name="Ohlen M."/>
            <person name="Cardew S."/>
            <person name="Jensie-Markopoulos S."/>
            <person name="Salva-Serra F."/>
            <person name="Jaen-Luchoro D."/>
            <person name="Karlsson R."/>
            <person name="Svensson-Stadler L."/>
            <person name="Chun J."/>
            <person name="Moore E."/>
        </authorList>
    </citation>
    <scope>NUCLEOTIDE SEQUENCE [LARGE SCALE GENOMIC DNA]</scope>
    <source>
        <strain evidence="5 6">CCUG 65427</strain>
    </source>
</reference>
<dbReference type="Gene3D" id="3.40.630.190">
    <property type="entry name" value="LCP protein"/>
    <property type="match status" value="1"/>
</dbReference>
<feature type="domain" description="Cell envelope-related transcriptional attenuator" evidence="4">
    <location>
        <begin position="107"/>
        <end position="251"/>
    </location>
</feature>
<evidence type="ECO:0000256" key="3">
    <source>
        <dbReference type="SAM" id="Phobius"/>
    </source>
</evidence>
<protein>
    <submittedName>
        <fullName evidence="5">LytR family transcriptional regulator</fullName>
    </submittedName>
</protein>
<feature type="transmembrane region" description="Helical" evidence="3">
    <location>
        <begin position="21"/>
        <end position="43"/>
    </location>
</feature>
<dbReference type="EMBL" id="WBKH01000004">
    <property type="protein sequence ID" value="KAB1478984.1"/>
    <property type="molecule type" value="Genomic_DNA"/>
</dbReference>
<keyword evidence="3" id="KW-0812">Transmembrane</keyword>
<evidence type="ECO:0000313" key="5">
    <source>
        <dbReference type="EMBL" id="KAB1478984.1"/>
    </source>
</evidence>
<evidence type="ECO:0000256" key="1">
    <source>
        <dbReference type="ARBA" id="ARBA00006068"/>
    </source>
</evidence>
<organism evidence="5 6">
    <name type="scientific">Veillonella seminalis</name>
    <dbReference type="NCBI Taxonomy" id="1502943"/>
    <lineage>
        <taxon>Bacteria</taxon>
        <taxon>Bacillati</taxon>
        <taxon>Bacillota</taxon>
        <taxon>Negativicutes</taxon>
        <taxon>Veillonellales</taxon>
        <taxon>Veillonellaceae</taxon>
        <taxon>Veillonella</taxon>
    </lineage>
</organism>
<name>A0A833CCH9_9FIRM</name>
<dbReference type="Proteomes" id="UP000434554">
    <property type="component" value="Unassembled WGS sequence"/>
</dbReference>
<keyword evidence="3" id="KW-0472">Membrane</keyword>
<sequence>MEEEVRKRPKRRVRKKQKVRWGRVIIALVVLVVLLGGIGFGIWRGYQAAVGYFSGSADSAATTTTADVAPPSQPNQVTTVPLEQKSLDKPIYILLVGKDSNNPAQGDALFLLSVNEQQKNIDVIGIPSNTKIDSRDKKSVAMINTMYSSGNIELTKAVVEDLFHIPIPYYVVVDEAAFKNTLDMLGSQDMYVEKEMVHIDGTTDRADVNLARGYQTLDADKAYQYVRFVDADKNAFSRTQRQERFLKQLLGSQEDTFTISRMWHIWRLWSHYDTNISTGDAIKLVMDLGRLNNTHIQYYILPGTKETINGEIFWNYDPVEAQQLLGITLGNAPIEGNSDGTTDDSKNTTNGKGKEG</sequence>
<dbReference type="RefSeq" id="WP_006556836.1">
    <property type="nucleotide sequence ID" value="NZ_CALMIE010000175.1"/>
</dbReference>
<dbReference type="GeneID" id="83054981"/>
<evidence type="ECO:0000256" key="2">
    <source>
        <dbReference type="SAM" id="MobiDB-lite"/>
    </source>
</evidence>
<comment type="caution">
    <text evidence="5">The sequence shown here is derived from an EMBL/GenBank/DDBJ whole genome shotgun (WGS) entry which is preliminary data.</text>
</comment>
<gene>
    <name evidence="5" type="ORF">F8R14_04595</name>
</gene>
<accession>A0A833CCH9</accession>
<feature type="compositionally biased region" description="Polar residues" evidence="2">
    <location>
        <begin position="347"/>
        <end position="356"/>
    </location>
</feature>
<dbReference type="AlphaFoldDB" id="A0A833CCH9"/>
<dbReference type="NCBIfam" id="TIGR00350">
    <property type="entry name" value="lytR_cpsA_psr"/>
    <property type="match status" value="1"/>
</dbReference>
<proteinExistence type="inferred from homology"/>
<comment type="similarity">
    <text evidence="1">Belongs to the LytR/CpsA/Psr (LCP) family.</text>
</comment>
<keyword evidence="3" id="KW-1133">Transmembrane helix</keyword>
<dbReference type="InterPro" id="IPR004474">
    <property type="entry name" value="LytR_CpsA_psr"/>
</dbReference>
<dbReference type="InterPro" id="IPR050922">
    <property type="entry name" value="LytR/CpsA/Psr_CW_biosynth"/>
</dbReference>